<keyword evidence="3" id="KW-1185">Reference proteome</keyword>
<gene>
    <name evidence="2" type="ORF">EK0264_16140</name>
</gene>
<feature type="transmembrane region" description="Helical" evidence="1">
    <location>
        <begin position="63"/>
        <end position="82"/>
    </location>
</feature>
<dbReference type="OrthoDB" id="5193799at2"/>
<reference evidence="2 3" key="1">
    <citation type="journal article" date="2018" name="Int. J. Syst. Evol. Microbiol.">
        <title>Epidermidibacterium keratini gen. nov., sp. nov., a member of the family Sporichthyaceae, isolated from keratin epidermis.</title>
        <authorList>
            <person name="Lee D.G."/>
            <person name="Trujillo M.E."/>
            <person name="Kang S."/>
            <person name="Nam J.J."/>
            <person name="Kim Y.J."/>
        </authorList>
    </citation>
    <scope>NUCLEOTIDE SEQUENCE [LARGE SCALE GENOMIC DNA]</scope>
    <source>
        <strain evidence="2 3">EPI-7</strain>
    </source>
</reference>
<name>A0A7L4YRJ9_9ACTN</name>
<protein>
    <recommendedName>
        <fullName evidence="4">Integral membrane protein</fullName>
    </recommendedName>
</protein>
<evidence type="ECO:0000313" key="2">
    <source>
        <dbReference type="EMBL" id="QHC01668.1"/>
    </source>
</evidence>
<keyword evidence="1" id="KW-0472">Membrane</keyword>
<dbReference type="RefSeq" id="WP_159546803.1">
    <property type="nucleotide sequence ID" value="NZ_CP047156.1"/>
</dbReference>
<dbReference type="Proteomes" id="UP000463857">
    <property type="component" value="Chromosome"/>
</dbReference>
<evidence type="ECO:0008006" key="4">
    <source>
        <dbReference type="Google" id="ProtNLM"/>
    </source>
</evidence>
<keyword evidence="1" id="KW-1133">Transmembrane helix</keyword>
<feature type="transmembrane region" description="Helical" evidence="1">
    <location>
        <begin position="28"/>
        <end position="51"/>
    </location>
</feature>
<dbReference type="KEGG" id="eke:EK0264_16140"/>
<dbReference type="EMBL" id="CP047156">
    <property type="protein sequence ID" value="QHC01668.1"/>
    <property type="molecule type" value="Genomic_DNA"/>
</dbReference>
<organism evidence="2 3">
    <name type="scientific">Epidermidibacterium keratini</name>
    <dbReference type="NCBI Taxonomy" id="1891644"/>
    <lineage>
        <taxon>Bacteria</taxon>
        <taxon>Bacillati</taxon>
        <taxon>Actinomycetota</taxon>
        <taxon>Actinomycetes</taxon>
        <taxon>Sporichthyales</taxon>
        <taxon>Sporichthyaceae</taxon>
        <taxon>Epidermidibacterium</taxon>
    </lineage>
</organism>
<evidence type="ECO:0000256" key="1">
    <source>
        <dbReference type="SAM" id="Phobius"/>
    </source>
</evidence>
<dbReference type="AlphaFoldDB" id="A0A7L4YRJ9"/>
<evidence type="ECO:0000313" key="3">
    <source>
        <dbReference type="Proteomes" id="UP000463857"/>
    </source>
</evidence>
<dbReference type="InParanoid" id="A0A7L4YRJ9"/>
<keyword evidence="1" id="KW-0812">Transmembrane</keyword>
<sequence length="147" mass="16212">MPDDHDHDEHDTRRRYAFGRGEHRPLKLTIAAALVALQGLGALVWGVFWMIQGIVGTPTDEQVSVMGALFIGVLGALLIRFGVGLWKVDAWPRVPSIVFSLICVPISYQLAFKAQLEWVGVPLLACSIAVLVLLFSEDVREAYGRDV</sequence>
<proteinExistence type="predicted"/>
<accession>A0A7L4YRJ9</accession>
<feature type="transmembrane region" description="Helical" evidence="1">
    <location>
        <begin position="118"/>
        <end position="135"/>
    </location>
</feature>